<proteinExistence type="predicted"/>
<keyword evidence="2" id="KW-1185">Reference proteome</keyword>
<protein>
    <submittedName>
        <fullName evidence="1">Uncharacterized protein</fullName>
    </submittedName>
</protein>
<sequence length="117" mass="12763">MLLRYWSHPTPPTHPAFLFAHAAPDAGPSPTRLYRKPEEVSVVGDSAATPVAGYPLPAQFPLHPPGVGMAQVWLPCGIRHNLRCTSWCLQTARPQLKLASSKSTCRTVVFTCTSNEL</sequence>
<comment type="caution">
    <text evidence="1">The sequence shown here is derived from an EMBL/GenBank/DDBJ whole genome shotgun (WGS) entry which is preliminary data.</text>
</comment>
<dbReference type="AlphaFoldDB" id="A0A2T7P034"/>
<evidence type="ECO:0000313" key="2">
    <source>
        <dbReference type="Proteomes" id="UP000245119"/>
    </source>
</evidence>
<name>A0A2T7P034_POMCA</name>
<organism evidence="1 2">
    <name type="scientific">Pomacea canaliculata</name>
    <name type="common">Golden apple snail</name>
    <dbReference type="NCBI Taxonomy" id="400727"/>
    <lineage>
        <taxon>Eukaryota</taxon>
        <taxon>Metazoa</taxon>
        <taxon>Spiralia</taxon>
        <taxon>Lophotrochozoa</taxon>
        <taxon>Mollusca</taxon>
        <taxon>Gastropoda</taxon>
        <taxon>Caenogastropoda</taxon>
        <taxon>Architaenioglossa</taxon>
        <taxon>Ampullarioidea</taxon>
        <taxon>Ampullariidae</taxon>
        <taxon>Pomacea</taxon>
    </lineage>
</organism>
<accession>A0A2T7P034</accession>
<gene>
    <name evidence="1" type="ORF">C0Q70_14443</name>
</gene>
<dbReference type="Proteomes" id="UP000245119">
    <property type="component" value="Linkage Group LG8"/>
</dbReference>
<evidence type="ECO:0000313" key="1">
    <source>
        <dbReference type="EMBL" id="PVD26765.1"/>
    </source>
</evidence>
<reference evidence="1 2" key="1">
    <citation type="submission" date="2018-04" db="EMBL/GenBank/DDBJ databases">
        <title>The genome of golden apple snail Pomacea canaliculata provides insight into stress tolerance and invasive adaptation.</title>
        <authorList>
            <person name="Liu C."/>
            <person name="Liu B."/>
            <person name="Ren Y."/>
            <person name="Zhang Y."/>
            <person name="Wang H."/>
            <person name="Li S."/>
            <person name="Jiang F."/>
            <person name="Yin L."/>
            <person name="Zhang G."/>
            <person name="Qian W."/>
            <person name="Fan W."/>
        </authorList>
    </citation>
    <scope>NUCLEOTIDE SEQUENCE [LARGE SCALE GENOMIC DNA]</scope>
    <source>
        <strain evidence="1">SZHN2017</strain>
        <tissue evidence="1">Muscle</tissue>
    </source>
</reference>
<dbReference type="EMBL" id="PZQS01000008">
    <property type="protein sequence ID" value="PVD26765.1"/>
    <property type="molecule type" value="Genomic_DNA"/>
</dbReference>